<dbReference type="InterPro" id="IPR036179">
    <property type="entry name" value="Ig-like_dom_sf"/>
</dbReference>
<feature type="region of interest" description="Disordered" evidence="4">
    <location>
        <begin position="1"/>
        <end position="33"/>
    </location>
</feature>
<dbReference type="InterPro" id="IPR050504">
    <property type="entry name" value="IgSF_BTN/MOG"/>
</dbReference>
<evidence type="ECO:0000256" key="3">
    <source>
        <dbReference type="ARBA" id="ARBA00023319"/>
    </source>
</evidence>
<dbReference type="GO" id="GO:0001817">
    <property type="term" value="P:regulation of cytokine production"/>
    <property type="evidence" value="ECO:0007669"/>
    <property type="project" value="TreeGrafter"/>
</dbReference>
<dbReference type="InterPro" id="IPR013783">
    <property type="entry name" value="Ig-like_fold"/>
</dbReference>
<protein>
    <recommendedName>
        <fullName evidence="5">Immunoglobulin V-set domain-containing protein</fullName>
    </recommendedName>
</protein>
<evidence type="ECO:0000313" key="6">
    <source>
        <dbReference type="Ensembl" id="ENSPNYP00000031086.1"/>
    </source>
</evidence>
<name>A0A3B4HBR5_9CICH</name>
<organism evidence="6">
    <name type="scientific">Pundamilia nyererei</name>
    <dbReference type="NCBI Taxonomy" id="303518"/>
    <lineage>
        <taxon>Eukaryota</taxon>
        <taxon>Metazoa</taxon>
        <taxon>Chordata</taxon>
        <taxon>Craniata</taxon>
        <taxon>Vertebrata</taxon>
        <taxon>Euteleostomi</taxon>
        <taxon>Actinopterygii</taxon>
        <taxon>Neopterygii</taxon>
        <taxon>Teleostei</taxon>
        <taxon>Neoteleostei</taxon>
        <taxon>Acanthomorphata</taxon>
        <taxon>Ovalentaria</taxon>
        <taxon>Cichlomorphae</taxon>
        <taxon>Cichliformes</taxon>
        <taxon>Cichlidae</taxon>
        <taxon>African cichlids</taxon>
        <taxon>Pseudocrenilabrinae</taxon>
        <taxon>Haplochromini</taxon>
        <taxon>Pundamilia</taxon>
    </lineage>
</organism>
<keyword evidence="2" id="KW-0472">Membrane</keyword>
<evidence type="ECO:0000256" key="2">
    <source>
        <dbReference type="ARBA" id="ARBA00023136"/>
    </source>
</evidence>
<evidence type="ECO:0000259" key="5">
    <source>
        <dbReference type="Pfam" id="PF07686"/>
    </source>
</evidence>
<feature type="compositionally biased region" description="Acidic residues" evidence="4">
    <location>
        <begin position="1"/>
        <end position="11"/>
    </location>
</feature>
<evidence type="ECO:0000256" key="1">
    <source>
        <dbReference type="ARBA" id="ARBA00004370"/>
    </source>
</evidence>
<accession>A0A3B4HBR5</accession>
<feature type="compositionally biased region" description="Polar residues" evidence="4">
    <location>
        <begin position="12"/>
        <end position="22"/>
    </location>
</feature>
<sequence length="114" mass="12876">TETPPSEEDDLQGQNQHYSGRTSMRPDALDTGDYSLTLRKPQLTDSGTYTCTISDGTQDLTLNTIQLQVKGQKQSSIDTGQRSDVMTFFLFLHRTIPRKQKCKVRASDYGQTER</sequence>
<dbReference type="SUPFAM" id="SSF48726">
    <property type="entry name" value="Immunoglobulin"/>
    <property type="match status" value="1"/>
</dbReference>
<dbReference type="GO" id="GO:0009897">
    <property type="term" value="C:external side of plasma membrane"/>
    <property type="evidence" value="ECO:0007669"/>
    <property type="project" value="TreeGrafter"/>
</dbReference>
<dbReference type="InterPro" id="IPR013106">
    <property type="entry name" value="Ig_V-set"/>
</dbReference>
<dbReference type="PANTHER" id="PTHR24100">
    <property type="entry name" value="BUTYROPHILIN"/>
    <property type="match status" value="1"/>
</dbReference>
<feature type="domain" description="Immunoglobulin V-set" evidence="5">
    <location>
        <begin position="13"/>
        <end position="69"/>
    </location>
</feature>
<dbReference type="GeneTree" id="ENSGT01140000284925"/>
<evidence type="ECO:0000256" key="4">
    <source>
        <dbReference type="SAM" id="MobiDB-lite"/>
    </source>
</evidence>
<dbReference type="Gene3D" id="2.60.40.10">
    <property type="entry name" value="Immunoglobulins"/>
    <property type="match status" value="1"/>
</dbReference>
<dbReference type="GO" id="GO:0050852">
    <property type="term" value="P:T cell receptor signaling pathway"/>
    <property type="evidence" value="ECO:0007669"/>
    <property type="project" value="TreeGrafter"/>
</dbReference>
<comment type="subcellular location">
    <subcellularLocation>
        <location evidence="1">Membrane</location>
    </subcellularLocation>
</comment>
<dbReference type="Ensembl" id="ENSPNYT00000031836.1">
    <property type="protein sequence ID" value="ENSPNYP00000031086.1"/>
    <property type="gene ID" value="ENSPNYG00000023444.1"/>
</dbReference>
<dbReference type="Pfam" id="PF07686">
    <property type="entry name" value="V-set"/>
    <property type="match status" value="1"/>
</dbReference>
<reference evidence="6" key="1">
    <citation type="submission" date="2023-09" db="UniProtKB">
        <authorList>
            <consortium name="Ensembl"/>
        </authorList>
    </citation>
    <scope>IDENTIFICATION</scope>
</reference>
<dbReference type="AlphaFoldDB" id="A0A3B4HBR5"/>
<proteinExistence type="predicted"/>
<keyword evidence="3" id="KW-0393">Immunoglobulin domain</keyword>
<dbReference type="GO" id="GO:0005102">
    <property type="term" value="F:signaling receptor binding"/>
    <property type="evidence" value="ECO:0007669"/>
    <property type="project" value="TreeGrafter"/>
</dbReference>